<reference evidence="2 3" key="1">
    <citation type="journal article" date="2017" name="Mol. Plant">
        <title>The Genome of Medicinal Plant Macleaya cordata Provides New Insights into Benzylisoquinoline Alkaloids Metabolism.</title>
        <authorList>
            <person name="Liu X."/>
            <person name="Liu Y."/>
            <person name="Huang P."/>
            <person name="Ma Y."/>
            <person name="Qing Z."/>
            <person name="Tang Q."/>
            <person name="Cao H."/>
            <person name="Cheng P."/>
            <person name="Zheng Y."/>
            <person name="Yuan Z."/>
            <person name="Zhou Y."/>
            <person name="Liu J."/>
            <person name="Tang Z."/>
            <person name="Zhuo Y."/>
            <person name="Zhang Y."/>
            <person name="Yu L."/>
            <person name="Huang J."/>
            <person name="Yang P."/>
            <person name="Peng Q."/>
            <person name="Zhang J."/>
            <person name="Jiang W."/>
            <person name="Zhang Z."/>
            <person name="Lin K."/>
            <person name="Ro D.K."/>
            <person name="Chen X."/>
            <person name="Xiong X."/>
            <person name="Shang Y."/>
            <person name="Huang S."/>
            <person name="Zeng J."/>
        </authorList>
    </citation>
    <scope>NUCLEOTIDE SEQUENCE [LARGE SCALE GENOMIC DNA]</scope>
    <source>
        <strain evidence="3">cv. BLH2017</strain>
        <tissue evidence="2">Root</tissue>
    </source>
</reference>
<dbReference type="PANTHER" id="PTHR31672:SF11">
    <property type="entry name" value="F-BOX PROTEIN CPR1-LIKE ISOFORM X2"/>
    <property type="match status" value="1"/>
</dbReference>
<dbReference type="InParanoid" id="A0A200PZX7"/>
<accession>A0A200PZX7</accession>
<dbReference type="OrthoDB" id="1938527at2759"/>
<dbReference type="Pfam" id="PF07734">
    <property type="entry name" value="FBA_1"/>
    <property type="match status" value="1"/>
</dbReference>
<evidence type="ECO:0000313" key="3">
    <source>
        <dbReference type="Proteomes" id="UP000195402"/>
    </source>
</evidence>
<evidence type="ECO:0000313" key="2">
    <source>
        <dbReference type="EMBL" id="OVA03764.1"/>
    </source>
</evidence>
<dbReference type="NCBIfam" id="TIGR01640">
    <property type="entry name" value="F_box_assoc_1"/>
    <property type="match status" value="1"/>
</dbReference>
<organism evidence="2 3">
    <name type="scientific">Macleaya cordata</name>
    <name type="common">Five-seeded plume-poppy</name>
    <name type="synonym">Bocconia cordata</name>
    <dbReference type="NCBI Taxonomy" id="56857"/>
    <lineage>
        <taxon>Eukaryota</taxon>
        <taxon>Viridiplantae</taxon>
        <taxon>Streptophyta</taxon>
        <taxon>Embryophyta</taxon>
        <taxon>Tracheophyta</taxon>
        <taxon>Spermatophyta</taxon>
        <taxon>Magnoliopsida</taxon>
        <taxon>Ranunculales</taxon>
        <taxon>Papaveraceae</taxon>
        <taxon>Papaveroideae</taxon>
        <taxon>Macleaya</taxon>
    </lineage>
</organism>
<dbReference type="InterPro" id="IPR050796">
    <property type="entry name" value="SCF_F-box_component"/>
</dbReference>
<keyword evidence="3" id="KW-1185">Reference proteome</keyword>
<dbReference type="EMBL" id="MVGT01003539">
    <property type="protein sequence ID" value="OVA03764.1"/>
    <property type="molecule type" value="Genomic_DNA"/>
</dbReference>
<proteinExistence type="predicted"/>
<dbReference type="InterPro" id="IPR006527">
    <property type="entry name" value="F-box-assoc_dom_typ1"/>
</dbReference>
<dbReference type="OMA" id="FRNENGY"/>
<dbReference type="Proteomes" id="UP000195402">
    <property type="component" value="Unassembled WGS sequence"/>
</dbReference>
<dbReference type="InterPro" id="IPR017451">
    <property type="entry name" value="F-box-assoc_interact_dom"/>
</dbReference>
<feature type="domain" description="F-box associated beta-propeller type 1" evidence="1">
    <location>
        <begin position="76"/>
        <end position="209"/>
    </location>
</feature>
<dbReference type="PANTHER" id="PTHR31672">
    <property type="entry name" value="BNACNNG10540D PROTEIN"/>
    <property type="match status" value="1"/>
</dbReference>
<name>A0A200PZX7_MACCD</name>
<dbReference type="AlphaFoldDB" id="A0A200PZX7"/>
<sequence length="218" mass="24881">MVLIFLSKSIQQRTSLNENIFRVNEHVQSDQEPFSIFQRSILEREQKFYMQFMEIIDGKSMVKSLNLCCLGQIRASCNGLVLLENKLKCGGSLVINPVSRKLVPLPPGTISTPRDESFGFGFCSNSEEYKVVHLFRNENGYVECEIINVGSRSWRPTDRPSDGIFSWFGTVPVFAIGALNWIPHSDSSEYIVSMGVDDERFCKIPLRYHRNGRISIVF</sequence>
<evidence type="ECO:0000259" key="1">
    <source>
        <dbReference type="Pfam" id="PF07734"/>
    </source>
</evidence>
<gene>
    <name evidence="2" type="ORF">BVC80_8847g20</name>
</gene>
<comment type="caution">
    <text evidence="2">The sequence shown here is derived from an EMBL/GenBank/DDBJ whole genome shotgun (WGS) entry which is preliminary data.</text>
</comment>
<protein>
    <recommendedName>
        <fullName evidence="1">F-box associated beta-propeller type 1 domain-containing protein</fullName>
    </recommendedName>
</protein>